<evidence type="ECO:0000259" key="3">
    <source>
        <dbReference type="Pfam" id="PF20152"/>
    </source>
</evidence>
<feature type="transmembrane region" description="Helical" evidence="2">
    <location>
        <begin position="219"/>
        <end position="247"/>
    </location>
</feature>
<organism evidence="4 5">
    <name type="scientific">Hydnomerulius pinastri MD-312</name>
    <dbReference type="NCBI Taxonomy" id="994086"/>
    <lineage>
        <taxon>Eukaryota</taxon>
        <taxon>Fungi</taxon>
        <taxon>Dikarya</taxon>
        <taxon>Basidiomycota</taxon>
        <taxon>Agaricomycotina</taxon>
        <taxon>Agaricomycetes</taxon>
        <taxon>Agaricomycetidae</taxon>
        <taxon>Boletales</taxon>
        <taxon>Boletales incertae sedis</taxon>
        <taxon>Leucogyrophana</taxon>
    </lineage>
</organism>
<evidence type="ECO:0000256" key="1">
    <source>
        <dbReference type="SAM" id="MobiDB-lite"/>
    </source>
</evidence>
<dbReference type="EMBL" id="KN839887">
    <property type="protein sequence ID" value="KIJ59492.1"/>
    <property type="molecule type" value="Genomic_DNA"/>
</dbReference>
<reference evidence="4 5" key="1">
    <citation type="submission" date="2014-04" db="EMBL/GenBank/DDBJ databases">
        <title>Evolutionary Origins and Diversification of the Mycorrhizal Mutualists.</title>
        <authorList>
            <consortium name="DOE Joint Genome Institute"/>
            <consortium name="Mycorrhizal Genomics Consortium"/>
            <person name="Kohler A."/>
            <person name="Kuo A."/>
            <person name="Nagy L.G."/>
            <person name="Floudas D."/>
            <person name="Copeland A."/>
            <person name="Barry K.W."/>
            <person name="Cichocki N."/>
            <person name="Veneault-Fourrey C."/>
            <person name="LaButti K."/>
            <person name="Lindquist E.A."/>
            <person name="Lipzen A."/>
            <person name="Lundell T."/>
            <person name="Morin E."/>
            <person name="Murat C."/>
            <person name="Riley R."/>
            <person name="Ohm R."/>
            <person name="Sun H."/>
            <person name="Tunlid A."/>
            <person name="Henrissat B."/>
            <person name="Grigoriev I.V."/>
            <person name="Hibbett D.S."/>
            <person name="Martin F."/>
        </authorList>
    </citation>
    <scope>NUCLEOTIDE SEQUENCE [LARGE SCALE GENOMIC DNA]</scope>
    <source>
        <strain evidence="4 5">MD-312</strain>
    </source>
</reference>
<feature type="transmembrane region" description="Helical" evidence="2">
    <location>
        <begin position="189"/>
        <end position="207"/>
    </location>
</feature>
<dbReference type="HOGENOM" id="CLU_046025_5_0_1"/>
<feature type="transmembrane region" description="Helical" evidence="2">
    <location>
        <begin position="43"/>
        <end position="64"/>
    </location>
</feature>
<dbReference type="Pfam" id="PF20152">
    <property type="entry name" value="DUF6534"/>
    <property type="match status" value="1"/>
</dbReference>
<evidence type="ECO:0000313" key="4">
    <source>
        <dbReference type="EMBL" id="KIJ59492.1"/>
    </source>
</evidence>
<feature type="transmembrane region" description="Helical" evidence="2">
    <location>
        <begin position="76"/>
        <end position="96"/>
    </location>
</feature>
<dbReference type="OrthoDB" id="3214861at2759"/>
<dbReference type="InterPro" id="IPR045339">
    <property type="entry name" value="DUF6534"/>
</dbReference>
<feature type="transmembrane region" description="Helical" evidence="2">
    <location>
        <begin position="116"/>
        <end position="136"/>
    </location>
</feature>
<dbReference type="Proteomes" id="UP000053820">
    <property type="component" value="Unassembled WGS sequence"/>
</dbReference>
<accession>A0A0C9W9F1</accession>
<feature type="domain" description="DUF6534" evidence="3">
    <location>
        <begin position="191"/>
        <end position="278"/>
    </location>
</feature>
<dbReference type="PANTHER" id="PTHR40465:SF1">
    <property type="entry name" value="DUF6534 DOMAIN-CONTAINING PROTEIN"/>
    <property type="match status" value="1"/>
</dbReference>
<feature type="region of interest" description="Disordered" evidence="1">
    <location>
        <begin position="284"/>
        <end position="303"/>
    </location>
</feature>
<keyword evidence="2" id="KW-0472">Membrane</keyword>
<feature type="transmembrane region" description="Helical" evidence="2">
    <location>
        <begin position="148"/>
        <end position="169"/>
    </location>
</feature>
<proteinExistence type="predicted"/>
<protein>
    <recommendedName>
        <fullName evidence="3">DUF6534 domain-containing protein</fullName>
    </recommendedName>
</protein>
<keyword evidence="5" id="KW-1185">Reference proteome</keyword>
<dbReference type="PANTHER" id="PTHR40465">
    <property type="entry name" value="CHROMOSOME 1, WHOLE GENOME SHOTGUN SEQUENCE"/>
    <property type="match status" value="1"/>
</dbReference>
<evidence type="ECO:0000313" key="5">
    <source>
        <dbReference type="Proteomes" id="UP000053820"/>
    </source>
</evidence>
<evidence type="ECO:0000256" key="2">
    <source>
        <dbReference type="SAM" id="Phobius"/>
    </source>
</evidence>
<sequence>MLLRRPASAQAPHLPQAHGKMNATSVPLLFPPVDLSSNIGTGYWGLIGASVLLGCTVLQAYFYFRNNNDGWTLKGLVITLCALDTLSWAFFAYVYYYYLVKNFGNDLVLLSIPWPFGAEIFAEVIVTFLSQLFFAWQIYRVNKKGWPISVVIVVLALVAFAVAVLSVEGRGIAFIASKTLSIPTDINKGFATACDIIATLTMCYMLSTVQTTVARTRSVITLLIIYTINRGILLALIQGADLILYICAAAQDYWVPFHMCLSKVYVNTLLAMLNARSSLKKKRNEDTGVTLGETHDSSNYSSAAEPQFVSRMPAYEPSARSHELFGKSSAENFNGPSATFAPHVVDVRTAATEYGTEGIEEGKAV</sequence>
<gene>
    <name evidence="4" type="ORF">HYDPIDRAFT_33179</name>
</gene>
<feature type="transmembrane region" description="Helical" evidence="2">
    <location>
        <begin position="253"/>
        <end position="273"/>
    </location>
</feature>
<keyword evidence="2" id="KW-0812">Transmembrane</keyword>
<name>A0A0C9W9F1_9AGAM</name>
<dbReference type="AlphaFoldDB" id="A0A0C9W9F1"/>
<keyword evidence="2" id="KW-1133">Transmembrane helix</keyword>